<feature type="region of interest" description="Disordered" evidence="6">
    <location>
        <begin position="128"/>
        <end position="185"/>
    </location>
</feature>
<feature type="domain" description="HMG box" evidence="7">
    <location>
        <begin position="181"/>
        <end position="250"/>
    </location>
</feature>
<organism evidence="8 9">
    <name type="scientific">Vitis vinifera</name>
    <name type="common">Grape</name>
    <dbReference type="NCBI Taxonomy" id="29760"/>
    <lineage>
        <taxon>Eukaryota</taxon>
        <taxon>Viridiplantae</taxon>
        <taxon>Streptophyta</taxon>
        <taxon>Embryophyta</taxon>
        <taxon>Tracheophyta</taxon>
        <taxon>Spermatophyta</taxon>
        <taxon>Magnoliopsida</taxon>
        <taxon>eudicotyledons</taxon>
        <taxon>Gunneridae</taxon>
        <taxon>Pentapetalae</taxon>
        <taxon>rosids</taxon>
        <taxon>Vitales</taxon>
        <taxon>Vitaceae</taxon>
        <taxon>Viteae</taxon>
        <taxon>Vitis</taxon>
    </lineage>
</organism>
<dbReference type="InterPro" id="IPR031061">
    <property type="entry name" value="HMGB_plant"/>
</dbReference>
<evidence type="ECO:0000256" key="6">
    <source>
        <dbReference type="SAM" id="MobiDB-lite"/>
    </source>
</evidence>
<keyword evidence="3 5" id="KW-0238">DNA-binding</keyword>
<dbReference type="PANTHER" id="PTHR46261">
    <property type="entry name" value="HIGH MOBILITY GROUP B PROTEIN 4-RELATED"/>
    <property type="match status" value="1"/>
</dbReference>
<feature type="compositionally biased region" description="Basic and acidic residues" evidence="6">
    <location>
        <begin position="135"/>
        <end position="150"/>
    </location>
</feature>
<evidence type="ECO:0000313" key="8">
    <source>
        <dbReference type="EMBL" id="WJZ93496.1"/>
    </source>
</evidence>
<dbReference type="PANTHER" id="PTHR46261:SF1">
    <property type="entry name" value="HIGH MOBILITY GROUP B PROTEIN 1"/>
    <property type="match status" value="1"/>
</dbReference>
<comment type="subcellular location">
    <subcellularLocation>
        <location evidence="1">Nucleus</location>
    </subcellularLocation>
</comment>
<feature type="compositionally biased region" description="Acidic residues" evidence="6">
    <location>
        <begin position="272"/>
        <end position="293"/>
    </location>
</feature>
<dbReference type="Proteomes" id="UP001227230">
    <property type="component" value="Chromosome 8"/>
</dbReference>
<keyword evidence="9" id="KW-1185">Reference proteome</keyword>
<feature type="compositionally biased region" description="Basic and acidic residues" evidence="6">
    <location>
        <begin position="158"/>
        <end position="180"/>
    </location>
</feature>
<name>A0ABY9CEH2_VITVI</name>
<dbReference type="InterPro" id="IPR009071">
    <property type="entry name" value="HMG_box_dom"/>
</dbReference>
<feature type="region of interest" description="Disordered" evidence="6">
    <location>
        <begin position="212"/>
        <end position="293"/>
    </location>
</feature>
<reference evidence="8 9" key="1">
    <citation type="journal article" date="2023" name="Hortic Res">
        <title>The complete reference genome for grapevine (Vitis vinifera L.) genetics and breeding.</title>
        <authorList>
            <person name="Shi X."/>
            <person name="Cao S."/>
            <person name="Wang X."/>
            <person name="Huang S."/>
            <person name="Wang Y."/>
            <person name="Liu Z."/>
            <person name="Liu W."/>
            <person name="Leng X."/>
            <person name="Peng Y."/>
            <person name="Wang N."/>
            <person name="Wang Y."/>
            <person name="Ma Z."/>
            <person name="Xu X."/>
            <person name="Zhang F."/>
            <person name="Xue H."/>
            <person name="Zhong H."/>
            <person name="Wang Y."/>
            <person name="Zhang K."/>
            <person name="Velt A."/>
            <person name="Avia K."/>
            <person name="Holtgrawe D."/>
            <person name="Grimplet J."/>
            <person name="Matus J.T."/>
            <person name="Ware D."/>
            <person name="Wu X."/>
            <person name="Wang H."/>
            <person name="Liu C."/>
            <person name="Fang Y."/>
            <person name="Rustenholz C."/>
            <person name="Cheng Z."/>
            <person name="Xiao H."/>
            <person name="Zhou Y."/>
        </authorList>
    </citation>
    <scope>NUCLEOTIDE SEQUENCE [LARGE SCALE GENOMIC DNA]</scope>
    <source>
        <strain evidence="9">cv. Pinot noir / PN40024</strain>
        <tissue evidence="8">Leaf</tissue>
    </source>
</reference>
<gene>
    <name evidence="8" type="ORF">VitviT2T_012431</name>
</gene>
<feature type="DNA-binding region" description="HMG box" evidence="5">
    <location>
        <begin position="181"/>
        <end position="250"/>
    </location>
</feature>
<evidence type="ECO:0000256" key="1">
    <source>
        <dbReference type="ARBA" id="ARBA00004123"/>
    </source>
</evidence>
<comment type="similarity">
    <text evidence="2">Belongs to the HMGB family.</text>
</comment>
<dbReference type="CDD" id="cd22005">
    <property type="entry name" value="HMG-box_AtHMGB1-like"/>
    <property type="match status" value="1"/>
</dbReference>
<dbReference type="Gene3D" id="1.10.30.10">
    <property type="entry name" value="High mobility group box domain"/>
    <property type="match status" value="1"/>
</dbReference>
<accession>A0ABY9CEH2</accession>
<proteinExistence type="inferred from homology"/>
<dbReference type="InterPro" id="IPR036910">
    <property type="entry name" value="HMG_box_dom_sf"/>
</dbReference>
<evidence type="ECO:0000256" key="3">
    <source>
        <dbReference type="ARBA" id="ARBA00023125"/>
    </source>
</evidence>
<feature type="compositionally biased region" description="Basic and acidic residues" evidence="6">
    <location>
        <begin position="216"/>
        <end position="244"/>
    </location>
</feature>
<dbReference type="SMART" id="SM00398">
    <property type="entry name" value="HMG"/>
    <property type="match status" value="1"/>
</dbReference>
<dbReference type="Pfam" id="PF00505">
    <property type="entry name" value="HMG_box"/>
    <property type="match status" value="1"/>
</dbReference>
<dbReference type="EMBL" id="CP126655">
    <property type="protein sequence ID" value="WJZ93496.1"/>
    <property type="molecule type" value="Genomic_DNA"/>
</dbReference>
<dbReference type="SUPFAM" id="SSF47095">
    <property type="entry name" value="HMG-box"/>
    <property type="match status" value="1"/>
</dbReference>
<evidence type="ECO:0000313" key="9">
    <source>
        <dbReference type="Proteomes" id="UP001227230"/>
    </source>
</evidence>
<sequence length="293" mass="32544">MTPFWRTSFQTLPLQQLPPTPNTPRQAPTVGRFTSMADTTLLTPLTMAARASSSSRRLSFTNTSSMLSTKVVPKGFLAVCVGKELKSPVALSSPLSRSYPIRYSVRFGSPFWVFSVSQTGISLLNMKAAKGKGAARRDTKEALKPAEDRKIGKRKAAVKAEKSSKRATTKDKKAKKDPNKPKRPPSAFFVFLEEFRKVFKKENPNVKAVSAVGKAGGERWKSLSEAEKAPYEAKAAKKKAEYEKIMNAYNKKQESTADDGDEESDRSKSEVNDQDDEESAEEEEEEEEDDDED</sequence>
<keyword evidence="4 5" id="KW-0539">Nucleus</keyword>
<protein>
    <recommendedName>
        <fullName evidence="7">HMG box domain-containing protein</fullName>
    </recommendedName>
</protein>
<dbReference type="PROSITE" id="PS50118">
    <property type="entry name" value="HMG_BOX_2"/>
    <property type="match status" value="1"/>
</dbReference>
<evidence type="ECO:0000259" key="7">
    <source>
        <dbReference type="PROSITE" id="PS50118"/>
    </source>
</evidence>
<evidence type="ECO:0000256" key="4">
    <source>
        <dbReference type="ARBA" id="ARBA00023242"/>
    </source>
</evidence>
<evidence type="ECO:0000256" key="2">
    <source>
        <dbReference type="ARBA" id="ARBA00008774"/>
    </source>
</evidence>
<evidence type="ECO:0000256" key="5">
    <source>
        <dbReference type="PROSITE-ProRule" id="PRU00267"/>
    </source>
</evidence>